<dbReference type="Proteomes" id="UP000324705">
    <property type="component" value="Chromosome 3B"/>
</dbReference>
<proteinExistence type="inferred from homology"/>
<evidence type="ECO:0000256" key="2">
    <source>
        <dbReference type="SAM" id="MobiDB-lite"/>
    </source>
</evidence>
<organism evidence="4 5">
    <name type="scientific">Triticum turgidum subsp. durum</name>
    <name type="common">Durum wheat</name>
    <name type="synonym">Triticum durum</name>
    <dbReference type="NCBI Taxonomy" id="4567"/>
    <lineage>
        <taxon>Eukaryota</taxon>
        <taxon>Viridiplantae</taxon>
        <taxon>Streptophyta</taxon>
        <taxon>Embryophyta</taxon>
        <taxon>Tracheophyta</taxon>
        <taxon>Spermatophyta</taxon>
        <taxon>Magnoliopsida</taxon>
        <taxon>Liliopsida</taxon>
        <taxon>Poales</taxon>
        <taxon>Poaceae</taxon>
        <taxon>BOP clade</taxon>
        <taxon>Pooideae</taxon>
        <taxon>Triticodae</taxon>
        <taxon>Triticeae</taxon>
        <taxon>Triticinae</taxon>
        <taxon>Triticum</taxon>
    </lineage>
</organism>
<keyword evidence="5" id="KW-1185">Reference proteome</keyword>
<dbReference type="Gene3D" id="3.10.590.10">
    <property type="entry name" value="ph1033 like domains"/>
    <property type="match status" value="1"/>
</dbReference>
<dbReference type="GO" id="GO:0005737">
    <property type="term" value="C:cytoplasm"/>
    <property type="evidence" value="ECO:0007669"/>
    <property type="project" value="TreeGrafter"/>
</dbReference>
<evidence type="ECO:0000256" key="1">
    <source>
        <dbReference type="RuleBase" id="RU369095"/>
    </source>
</evidence>
<feature type="region of interest" description="Disordered" evidence="2">
    <location>
        <begin position="331"/>
        <end position="361"/>
    </location>
</feature>
<feature type="compositionally biased region" description="Low complexity" evidence="2">
    <location>
        <begin position="658"/>
        <end position="667"/>
    </location>
</feature>
<feature type="region of interest" description="Disordered" evidence="2">
    <location>
        <begin position="626"/>
        <end position="672"/>
    </location>
</feature>
<dbReference type="Gramene" id="TRITD3Bv1G116070.1">
    <property type="protein sequence ID" value="TRITD3Bv1G116070.1"/>
    <property type="gene ID" value="TRITD3Bv1G116070"/>
</dbReference>
<dbReference type="AlphaFoldDB" id="A0A9R1S1I3"/>
<protein>
    <recommendedName>
        <fullName evidence="1">YTH domain-containing family protein</fullName>
    </recommendedName>
</protein>
<comment type="function">
    <text evidence="1">Specifically recognizes and binds N6-methyladenosine (m6A)-containing RNAs, and regulates mRNA stability. M6A is a modification present at internal sites of mRNAs and some non-coding RNAs and plays a role in mRNA stability and processing.</text>
</comment>
<gene>
    <name evidence="4" type="ORF">TRITD_3Bv1G116070</name>
</gene>
<name>A0A9R1S1I3_TRITD</name>
<dbReference type="Pfam" id="PF04146">
    <property type="entry name" value="YTH"/>
    <property type="match status" value="1"/>
</dbReference>
<evidence type="ECO:0000313" key="4">
    <source>
        <dbReference type="EMBL" id="VAH76860.1"/>
    </source>
</evidence>
<dbReference type="OMA" id="WYNHRNS"/>
<feature type="compositionally biased region" description="Polar residues" evidence="2">
    <location>
        <begin position="335"/>
        <end position="351"/>
    </location>
</feature>
<comment type="similarity">
    <text evidence="1">Belongs to the YTHDF family.</text>
</comment>
<keyword evidence="1" id="KW-0694">RNA-binding</keyword>
<reference evidence="4 5" key="1">
    <citation type="submission" date="2017-09" db="EMBL/GenBank/DDBJ databases">
        <authorList>
            <consortium name="International Durum Wheat Genome Sequencing Consortium (IDWGSC)"/>
            <person name="Milanesi L."/>
        </authorList>
    </citation>
    <scope>NUCLEOTIDE SEQUENCE [LARGE SCALE GENOMIC DNA]</scope>
    <source>
        <strain evidence="5">cv. Svevo</strain>
    </source>
</reference>
<accession>A0A9R1S1I3</accession>
<dbReference type="GO" id="GO:1990247">
    <property type="term" value="F:N6-methyladenosine-containing RNA reader activity"/>
    <property type="evidence" value="ECO:0007669"/>
    <property type="project" value="UniProtKB-UniRule"/>
</dbReference>
<dbReference type="PANTHER" id="PTHR12357:SF88">
    <property type="entry name" value="YTH DOMAIN-CONTAINING FAMILY PROTEIN"/>
    <property type="match status" value="1"/>
</dbReference>
<feature type="domain" description="YTH" evidence="3">
    <location>
        <begin position="400"/>
        <end position="541"/>
    </location>
</feature>
<dbReference type="GO" id="GO:0061157">
    <property type="term" value="P:mRNA destabilization"/>
    <property type="evidence" value="ECO:0007669"/>
    <property type="project" value="TreeGrafter"/>
</dbReference>
<dbReference type="EMBL" id="LT934116">
    <property type="protein sequence ID" value="VAH76860.1"/>
    <property type="molecule type" value="Genomic_DNA"/>
</dbReference>
<dbReference type="PROSITE" id="PS50882">
    <property type="entry name" value="YTH"/>
    <property type="match status" value="1"/>
</dbReference>
<dbReference type="PANTHER" id="PTHR12357">
    <property type="entry name" value="YTH YT521-B HOMOLOGY DOMAIN-CONTAINING"/>
    <property type="match status" value="1"/>
</dbReference>
<dbReference type="CDD" id="cd21134">
    <property type="entry name" value="YTH"/>
    <property type="match status" value="1"/>
</dbReference>
<feature type="compositionally biased region" description="Basic and acidic residues" evidence="2">
    <location>
        <begin position="635"/>
        <end position="656"/>
    </location>
</feature>
<dbReference type="InterPro" id="IPR045168">
    <property type="entry name" value="YTH_prot"/>
</dbReference>
<sequence>MGRAGELGSASCADIWFWFCGRIGFGSRFSLSVVACGLEICCEVSRLLFLLSKPSHYSITRGVSFKAVNCTEMEMTPELLYGQNVYVPTAVNSYTYGYAEVGSPMDWYNHRNSLGYDAQDVYFPAFQTDGTQVVYYATPDNGSVHPSYSPYPMDPGYIIDGSYLPQEYVPDTDPTCQVVPSSYYIPSVLPYAVDSVLGITATSLHPSSVAFIPSMPAYAVTSTNHVLPSMALVAPKNDVVVNPPVQSTIVSSKQFQNHSMIPIVQLHNSLPMKQELGNGSMVSIKPLHTPQAPTNVLDRPMAAAKHSPKAKLSGNDCFACVGSDPQKWASAEKFQPTSKSSGQLKAHGSSNAEKHSGQRSPAIVAKSYTSRLIVGNLDGTILIRPDQYNGNDLQVDNPYAKFFVIKSIGEADIHKSIKYGVWSSSSSGNSKLDCAYRDADRIAKRNSTKCPVFLFFSVNGSGHFCGLAEMVGPVDFHKDMDFWCQDKWTGCFPVRWHIIKDVPNYTLQNILLQNNENKPVTHSRDTQEVPYVPGISVLKILKDIKVKECLFDDFMRYEEDEARIKQRRWSKLSHNAPDFVPVSQRKSDASDLQLPKFGGVLIDRTLEIQNMSEKPHDCNGIKQQDAVEKQVGSEAGKENGHQENRCYGKQDNDKAPRSSTSQPQTSTLKMSMDGKQQYWKKVENPKPNPDGAGHGSLKLRESGVNISSAIVRLEAPEDDSIVAKVGSLTISSKTRKAEDKSPLVDVVTIGSLPIRVNKSVA</sequence>
<dbReference type="GO" id="GO:0003729">
    <property type="term" value="F:mRNA binding"/>
    <property type="evidence" value="ECO:0007669"/>
    <property type="project" value="UniProtKB-UniRule"/>
</dbReference>
<evidence type="ECO:0000313" key="5">
    <source>
        <dbReference type="Proteomes" id="UP000324705"/>
    </source>
</evidence>
<dbReference type="InterPro" id="IPR007275">
    <property type="entry name" value="YTH_domain"/>
</dbReference>
<evidence type="ECO:0000259" key="3">
    <source>
        <dbReference type="PROSITE" id="PS50882"/>
    </source>
</evidence>